<accession>A0AAD4R0R6</accession>
<dbReference type="EMBL" id="JAKKPZ010000106">
    <property type="protein sequence ID" value="KAI1702054.1"/>
    <property type="molecule type" value="Genomic_DNA"/>
</dbReference>
<sequence length="234" mass="26964">MFQDNGFTFELADGGMPAILDKFYTPDYKHEEDKWTEIAEIPGDADSVLCKVRHQGPKITAKTADKIEDLMRIVHKWDSTRPENYHHYNHTMVCESPNGEFLAYIAYEYNQDETEITLSKVVFLDSALAVEKGNQFLKAWDEELRKNKKAFKVTGPQNSKEEINNLMENIGFKKTQVSTKDGKCERVLTKIYPKGKTHEGIPAEGRKLEDENMKISDYNVKANVMLHLLRRVTD</sequence>
<comment type="caution">
    <text evidence="1">The sequence shown here is derived from an EMBL/GenBank/DDBJ whole genome shotgun (WGS) entry which is preliminary data.</text>
</comment>
<evidence type="ECO:0000313" key="2">
    <source>
        <dbReference type="Proteomes" id="UP001201812"/>
    </source>
</evidence>
<organism evidence="1 2">
    <name type="scientific">Ditylenchus destructor</name>
    <dbReference type="NCBI Taxonomy" id="166010"/>
    <lineage>
        <taxon>Eukaryota</taxon>
        <taxon>Metazoa</taxon>
        <taxon>Ecdysozoa</taxon>
        <taxon>Nematoda</taxon>
        <taxon>Chromadorea</taxon>
        <taxon>Rhabditida</taxon>
        <taxon>Tylenchina</taxon>
        <taxon>Tylenchomorpha</taxon>
        <taxon>Sphaerularioidea</taxon>
        <taxon>Anguinidae</taxon>
        <taxon>Anguininae</taxon>
        <taxon>Ditylenchus</taxon>
    </lineage>
</organism>
<dbReference type="AlphaFoldDB" id="A0AAD4R0R6"/>
<reference evidence="1" key="1">
    <citation type="submission" date="2022-01" db="EMBL/GenBank/DDBJ databases">
        <title>Genome Sequence Resource for Two Populations of Ditylenchus destructor, the Migratory Endoparasitic Phytonematode.</title>
        <authorList>
            <person name="Zhang H."/>
            <person name="Lin R."/>
            <person name="Xie B."/>
        </authorList>
    </citation>
    <scope>NUCLEOTIDE SEQUENCE</scope>
    <source>
        <strain evidence="1">BazhouSP</strain>
    </source>
</reference>
<dbReference type="Proteomes" id="UP001201812">
    <property type="component" value="Unassembled WGS sequence"/>
</dbReference>
<evidence type="ECO:0000313" key="1">
    <source>
        <dbReference type="EMBL" id="KAI1702054.1"/>
    </source>
</evidence>
<protein>
    <submittedName>
        <fullName evidence="1">Uncharacterized protein</fullName>
    </submittedName>
</protein>
<name>A0AAD4R0R6_9BILA</name>
<keyword evidence="2" id="KW-1185">Reference proteome</keyword>
<proteinExistence type="predicted"/>
<gene>
    <name evidence="1" type="ORF">DdX_15739</name>
</gene>